<proteinExistence type="predicted"/>
<sequence length="344" mass="39089">MEELLHGIDGVIVLLDDILIGGKDEAQHHACLQEVLKRIHEDGLRLKFDKCQFCVEEMCYLVFRVNSAGVQPTEDKVRAIHEAPKPTCKKELQAFLGALNFYKFLKGAAHVLEPLYRLLDKGREWRWTEAERDAFRQAKGLLQSSHVLVNYDVNKPLVLACDASPYGLGAVLSHKLLLNSDNGTAFCSEEFRDFMCRNQIRHVTVAHITLLRMVAERMVRETKEVLKRMVGGNIDTRLARFLMTQHILPRATTGKSPAELLMGRKLSTVLERLHPDLQSDVQQKQEQVMQRRNQQCDCLKWEIECLCATISMGPSGCQALWMLSLDQCRTFFIALFIASGHKGG</sequence>
<dbReference type="AlphaFoldDB" id="A0AAQ4ELQ6"/>
<dbReference type="InterPro" id="IPR041577">
    <property type="entry name" value="RT_RNaseH_2"/>
</dbReference>
<dbReference type="Pfam" id="PF17919">
    <property type="entry name" value="RT_RNaseH_2"/>
    <property type="match status" value="1"/>
</dbReference>
<dbReference type="SUPFAM" id="SSF56672">
    <property type="entry name" value="DNA/RNA polymerases"/>
    <property type="match status" value="1"/>
</dbReference>
<dbReference type="GO" id="GO:0003964">
    <property type="term" value="F:RNA-directed DNA polymerase activity"/>
    <property type="evidence" value="ECO:0007669"/>
    <property type="project" value="UniProtKB-EC"/>
</dbReference>
<dbReference type="Proteomes" id="UP001321473">
    <property type="component" value="Unassembled WGS sequence"/>
</dbReference>
<protein>
    <recommendedName>
        <fullName evidence="1">RNA-directed DNA polymerase</fullName>
        <ecNumber evidence="1">2.7.7.49</ecNumber>
    </recommendedName>
</protein>
<evidence type="ECO:0000256" key="1">
    <source>
        <dbReference type="ARBA" id="ARBA00012493"/>
    </source>
</evidence>
<keyword evidence="5" id="KW-1185">Reference proteome</keyword>
<reference evidence="4 5" key="1">
    <citation type="journal article" date="2023" name="Arcadia Sci">
        <title>De novo assembly of a long-read Amblyomma americanum tick genome.</title>
        <authorList>
            <person name="Chou S."/>
            <person name="Poskanzer K.E."/>
            <person name="Rollins M."/>
            <person name="Thuy-Boun P.S."/>
        </authorList>
    </citation>
    <scope>NUCLEOTIDE SEQUENCE [LARGE SCALE GENOMIC DNA]</scope>
    <source>
        <strain evidence="4">F_SG_1</strain>
        <tissue evidence="4">Salivary glands</tissue>
    </source>
</reference>
<organism evidence="4 5">
    <name type="scientific">Amblyomma americanum</name>
    <name type="common">Lone star tick</name>
    <dbReference type="NCBI Taxonomy" id="6943"/>
    <lineage>
        <taxon>Eukaryota</taxon>
        <taxon>Metazoa</taxon>
        <taxon>Ecdysozoa</taxon>
        <taxon>Arthropoda</taxon>
        <taxon>Chelicerata</taxon>
        <taxon>Arachnida</taxon>
        <taxon>Acari</taxon>
        <taxon>Parasitiformes</taxon>
        <taxon>Ixodida</taxon>
        <taxon>Ixodoidea</taxon>
        <taxon>Ixodidae</taxon>
        <taxon>Amblyomminae</taxon>
        <taxon>Amblyomma</taxon>
    </lineage>
</organism>
<dbReference type="FunFam" id="3.30.70.270:FF:000020">
    <property type="entry name" value="Transposon Tf2-6 polyprotein-like Protein"/>
    <property type="match status" value="1"/>
</dbReference>
<dbReference type="Gene3D" id="3.30.420.10">
    <property type="entry name" value="Ribonuclease H-like superfamily/Ribonuclease H"/>
    <property type="match status" value="1"/>
</dbReference>
<name>A0AAQ4ELQ6_AMBAM</name>
<evidence type="ECO:0000313" key="4">
    <source>
        <dbReference type="EMBL" id="KAK8775742.1"/>
    </source>
</evidence>
<feature type="domain" description="Reverse transcriptase/retrotransposon-derived protein RNase H-like" evidence="3">
    <location>
        <begin position="127"/>
        <end position="197"/>
    </location>
</feature>
<dbReference type="GO" id="GO:0003676">
    <property type="term" value="F:nucleic acid binding"/>
    <property type="evidence" value="ECO:0007669"/>
    <property type="project" value="InterPro"/>
</dbReference>
<dbReference type="PANTHER" id="PTHR37984:SF12">
    <property type="entry name" value="RIBONUCLEASE H"/>
    <property type="match status" value="1"/>
</dbReference>
<dbReference type="PANTHER" id="PTHR37984">
    <property type="entry name" value="PROTEIN CBG26694"/>
    <property type="match status" value="1"/>
</dbReference>
<dbReference type="EMBL" id="JARKHS020013771">
    <property type="protein sequence ID" value="KAK8775742.1"/>
    <property type="molecule type" value="Genomic_DNA"/>
</dbReference>
<evidence type="ECO:0000313" key="5">
    <source>
        <dbReference type="Proteomes" id="UP001321473"/>
    </source>
</evidence>
<evidence type="ECO:0000259" key="3">
    <source>
        <dbReference type="Pfam" id="PF17919"/>
    </source>
</evidence>
<dbReference type="InterPro" id="IPR043128">
    <property type="entry name" value="Rev_trsase/Diguanyl_cyclase"/>
</dbReference>
<dbReference type="InterPro" id="IPR043502">
    <property type="entry name" value="DNA/RNA_pol_sf"/>
</dbReference>
<feature type="domain" description="Reverse transcriptase" evidence="2">
    <location>
        <begin position="5"/>
        <end position="63"/>
    </location>
</feature>
<dbReference type="InterPro" id="IPR036397">
    <property type="entry name" value="RNaseH_sf"/>
</dbReference>
<dbReference type="InterPro" id="IPR012337">
    <property type="entry name" value="RNaseH-like_sf"/>
</dbReference>
<gene>
    <name evidence="4" type="ORF">V5799_030912</name>
</gene>
<evidence type="ECO:0000259" key="2">
    <source>
        <dbReference type="Pfam" id="PF00078"/>
    </source>
</evidence>
<accession>A0AAQ4ELQ6</accession>
<dbReference type="EC" id="2.7.7.49" evidence="1"/>
<dbReference type="Gene3D" id="3.30.70.270">
    <property type="match status" value="2"/>
</dbReference>
<dbReference type="InterPro" id="IPR050951">
    <property type="entry name" value="Retrovirus_Pol_polyprotein"/>
</dbReference>
<dbReference type="Pfam" id="PF00078">
    <property type="entry name" value="RVT_1"/>
    <property type="match status" value="1"/>
</dbReference>
<dbReference type="GO" id="GO:0042575">
    <property type="term" value="C:DNA polymerase complex"/>
    <property type="evidence" value="ECO:0007669"/>
    <property type="project" value="UniProtKB-ARBA"/>
</dbReference>
<dbReference type="SUPFAM" id="SSF53098">
    <property type="entry name" value="Ribonuclease H-like"/>
    <property type="match status" value="1"/>
</dbReference>
<comment type="caution">
    <text evidence="4">The sequence shown here is derived from an EMBL/GenBank/DDBJ whole genome shotgun (WGS) entry which is preliminary data.</text>
</comment>
<dbReference type="InterPro" id="IPR000477">
    <property type="entry name" value="RT_dom"/>
</dbReference>